<dbReference type="PANTHER" id="PTHR30293:SF0">
    <property type="entry name" value="NITROGEN ASSIMILATION REGULATORY PROTEIN NAC"/>
    <property type="match status" value="1"/>
</dbReference>
<dbReference type="Pfam" id="PF00126">
    <property type="entry name" value="HTH_1"/>
    <property type="match status" value="1"/>
</dbReference>
<gene>
    <name evidence="9" type="ORF">NIIDNTM18_21280</name>
</gene>
<sequence>MDITDLRYLIAVVDAGSLSRAAVALRISQPALSQRMTHLEDELGVRLLERGPRGVVATEAGQDFYRDAHRMVRQFDQLSRAVSDHRQIRGLVAVGLPSAVATQLAAPLYSWVRQQVPGVRLELFESMSGYIEELFDRGRMDLAVVYRDQPRERPGDIALYSEELYLVGDPGRPVASDTTIRLPELADVPLVAPGIRSSLRVMIEQALREHRISPTVVADVESLSTMVRIAQTGDACALLPLSSATAASVPIRHVIDPPLRRFAMVRTANELSAPREAVDAVCRGIAEVTRQLARAGKWQGICMTDHLEGQHD</sequence>
<dbReference type="RefSeq" id="WP_185295613.1">
    <property type="nucleotide sequence ID" value="NZ_AP023287.1"/>
</dbReference>
<comment type="function">
    <text evidence="7">Required for the induction the katG gene for catalase. Involved in the response to hydrogen peroxide.</text>
</comment>
<name>A0A6S6P838_9MYCO</name>
<feature type="domain" description="HTH lysR-type" evidence="8">
    <location>
        <begin position="1"/>
        <end position="58"/>
    </location>
</feature>
<evidence type="ECO:0000256" key="2">
    <source>
        <dbReference type="ARBA" id="ARBA00023015"/>
    </source>
</evidence>
<keyword evidence="5" id="KW-0804">Transcription</keyword>
<organism evidence="9 10">
    <name type="scientific">Mycolicibacterium litorale</name>
    <dbReference type="NCBI Taxonomy" id="758802"/>
    <lineage>
        <taxon>Bacteria</taxon>
        <taxon>Bacillati</taxon>
        <taxon>Actinomycetota</taxon>
        <taxon>Actinomycetes</taxon>
        <taxon>Mycobacteriales</taxon>
        <taxon>Mycobacteriaceae</taxon>
        <taxon>Mycolicibacterium</taxon>
    </lineage>
</organism>
<reference evidence="9 10" key="1">
    <citation type="submission" date="2020-07" db="EMBL/GenBank/DDBJ databases">
        <title>Complete genome sequence of Mycolicibacterium litorale like strain isolated from cardiac implantable electronic device infection.</title>
        <authorList>
            <person name="Fukano H."/>
            <person name="Miyama H."/>
            <person name="Hoshino Y."/>
        </authorList>
    </citation>
    <scope>NUCLEOTIDE SEQUENCE [LARGE SCALE GENOMIC DNA]</scope>
    <source>
        <strain evidence="9 10">NIIDNTM18</strain>
    </source>
</reference>
<evidence type="ECO:0000256" key="4">
    <source>
        <dbReference type="ARBA" id="ARBA00023159"/>
    </source>
</evidence>
<dbReference type="PROSITE" id="PS50931">
    <property type="entry name" value="HTH_LYSR"/>
    <property type="match status" value="1"/>
</dbReference>
<proteinExistence type="inferred from homology"/>
<dbReference type="GO" id="GO:0003677">
    <property type="term" value="F:DNA binding"/>
    <property type="evidence" value="ECO:0007669"/>
    <property type="project" value="UniProtKB-KW"/>
</dbReference>
<evidence type="ECO:0000313" key="9">
    <source>
        <dbReference type="EMBL" id="BCI52850.1"/>
    </source>
</evidence>
<evidence type="ECO:0000259" key="8">
    <source>
        <dbReference type="PROSITE" id="PS50931"/>
    </source>
</evidence>
<keyword evidence="3" id="KW-0238">DNA-binding</keyword>
<evidence type="ECO:0000256" key="1">
    <source>
        <dbReference type="ARBA" id="ARBA00009437"/>
    </source>
</evidence>
<dbReference type="Pfam" id="PF03466">
    <property type="entry name" value="LysR_substrate"/>
    <property type="match status" value="1"/>
</dbReference>
<dbReference type="InterPro" id="IPR036388">
    <property type="entry name" value="WH-like_DNA-bd_sf"/>
</dbReference>
<protein>
    <recommendedName>
        <fullName evidence="6">Probable hydrogen peroxide-inducible genes activator</fullName>
    </recommendedName>
</protein>
<dbReference type="SUPFAM" id="SSF53850">
    <property type="entry name" value="Periplasmic binding protein-like II"/>
    <property type="match status" value="1"/>
</dbReference>
<dbReference type="PRINTS" id="PR00039">
    <property type="entry name" value="HTHLYSR"/>
</dbReference>
<dbReference type="InterPro" id="IPR005119">
    <property type="entry name" value="LysR_subst-bd"/>
</dbReference>
<dbReference type="EMBL" id="AP023287">
    <property type="protein sequence ID" value="BCI52850.1"/>
    <property type="molecule type" value="Genomic_DNA"/>
</dbReference>
<dbReference type="InterPro" id="IPR036390">
    <property type="entry name" value="WH_DNA-bd_sf"/>
</dbReference>
<dbReference type="Proteomes" id="UP000515734">
    <property type="component" value="Chromosome"/>
</dbReference>
<evidence type="ECO:0000256" key="6">
    <source>
        <dbReference type="ARBA" id="ARBA00040885"/>
    </source>
</evidence>
<evidence type="ECO:0000256" key="3">
    <source>
        <dbReference type="ARBA" id="ARBA00023125"/>
    </source>
</evidence>
<dbReference type="GO" id="GO:0003700">
    <property type="term" value="F:DNA-binding transcription factor activity"/>
    <property type="evidence" value="ECO:0007669"/>
    <property type="project" value="InterPro"/>
</dbReference>
<dbReference type="Gene3D" id="1.10.10.10">
    <property type="entry name" value="Winged helix-like DNA-binding domain superfamily/Winged helix DNA-binding domain"/>
    <property type="match status" value="1"/>
</dbReference>
<dbReference type="FunFam" id="1.10.10.10:FF:000001">
    <property type="entry name" value="LysR family transcriptional regulator"/>
    <property type="match status" value="1"/>
</dbReference>
<dbReference type="Gene3D" id="3.40.190.290">
    <property type="match status" value="1"/>
</dbReference>
<evidence type="ECO:0000313" key="10">
    <source>
        <dbReference type="Proteomes" id="UP000515734"/>
    </source>
</evidence>
<dbReference type="InterPro" id="IPR000847">
    <property type="entry name" value="LysR_HTH_N"/>
</dbReference>
<dbReference type="PANTHER" id="PTHR30293">
    <property type="entry name" value="TRANSCRIPTIONAL REGULATORY PROTEIN NAC-RELATED"/>
    <property type="match status" value="1"/>
</dbReference>
<dbReference type="SUPFAM" id="SSF46785">
    <property type="entry name" value="Winged helix' DNA-binding domain"/>
    <property type="match status" value="1"/>
</dbReference>
<comment type="similarity">
    <text evidence="1">Belongs to the LysR transcriptional regulatory family.</text>
</comment>
<dbReference type="GO" id="GO:2000142">
    <property type="term" value="P:regulation of DNA-templated transcription initiation"/>
    <property type="evidence" value="ECO:0007669"/>
    <property type="project" value="TreeGrafter"/>
</dbReference>
<evidence type="ECO:0000256" key="5">
    <source>
        <dbReference type="ARBA" id="ARBA00023163"/>
    </source>
</evidence>
<keyword evidence="4" id="KW-0010">Activator</keyword>
<keyword evidence="2" id="KW-0805">Transcription regulation</keyword>
<dbReference type="AlphaFoldDB" id="A0A6S6P838"/>
<accession>A0A6S6P838</accession>
<evidence type="ECO:0000256" key="7">
    <source>
        <dbReference type="ARBA" id="ARBA00056658"/>
    </source>
</evidence>